<name>A0AA43RKK4_9ACTN</name>
<evidence type="ECO:0000313" key="4">
    <source>
        <dbReference type="Proteomes" id="UP001168575"/>
    </source>
</evidence>
<proteinExistence type="predicted"/>
<keyword evidence="4" id="KW-1185">Reference proteome</keyword>
<evidence type="ECO:0000259" key="2">
    <source>
        <dbReference type="Pfam" id="PF03432"/>
    </source>
</evidence>
<accession>A0AA43RKK4</accession>
<protein>
    <submittedName>
        <fullName evidence="3">Relaxase/mobilization nuclease domain-containing protein</fullName>
    </submittedName>
</protein>
<reference evidence="3" key="1">
    <citation type="submission" date="2023-07" db="EMBL/GenBank/DDBJ databases">
        <title>Between Cages and Wild: Unraveling the Impact of Captivity on Animal Microbiomes and Antimicrobial Resistance.</title>
        <authorList>
            <person name="Schmartz G.P."/>
            <person name="Rehner J."/>
            <person name="Schuff M.J."/>
            <person name="Becker S.L."/>
            <person name="Kravczyk M."/>
            <person name="Gurevich A."/>
            <person name="Francke R."/>
            <person name="Mueller R."/>
            <person name="Keller V."/>
            <person name="Keller A."/>
        </authorList>
    </citation>
    <scope>NUCLEOTIDE SEQUENCE</scope>
    <source>
        <strain evidence="3">S12M_St_49</strain>
    </source>
</reference>
<feature type="coiled-coil region" evidence="1">
    <location>
        <begin position="366"/>
        <end position="443"/>
    </location>
</feature>
<dbReference type="EMBL" id="JAUMVS010000192">
    <property type="protein sequence ID" value="MDO4842496.1"/>
    <property type="molecule type" value="Genomic_DNA"/>
</dbReference>
<comment type="caution">
    <text evidence="3">The sequence shown here is derived from an EMBL/GenBank/DDBJ whole genome shotgun (WGS) entry which is preliminary data.</text>
</comment>
<evidence type="ECO:0000313" key="3">
    <source>
        <dbReference type="EMBL" id="MDO4842496.1"/>
    </source>
</evidence>
<organism evidence="3 4">
    <name type="scientific">Phoenicibacter congonensis</name>
    <dbReference type="NCBI Taxonomy" id="1944646"/>
    <lineage>
        <taxon>Bacteria</taxon>
        <taxon>Bacillati</taxon>
        <taxon>Actinomycetota</taxon>
        <taxon>Coriobacteriia</taxon>
        <taxon>Eggerthellales</taxon>
        <taxon>Eggerthellaceae</taxon>
        <taxon>Phoenicibacter</taxon>
    </lineage>
</organism>
<dbReference type="AlphaFoldDB" id="A0AA43RKK4"/>
<sequence length="447" mass="52966">MAVTKIWDIRGNLSNSLRYVQNAEKTYNPDFDSDLQTLGDVMSYAENEEKTEKKYYVSALNCNTTCAREQFINVKKTFDKEGGIIAYHAYQSFAPDETTPEQAHRIGVELAERLWGDRFQVIVATHLNSHCLHNHFVINSVSFRDGGRYHDCRDTYRILRQTSDEICKAHGLSVVEKPHKYEREEIYEAMASRAGMPTRLNRAREAIDEAISKSCTMREFEMYLRRLGYSTQFNPKRKYWTITPAGNTKPIRLARLGEEYTNERIMERVRENPQTVRMQTFQRGSGRQTQYLLLTRKDRIKKVGGFKGRYLRLCYELGYLPKYRQKPNNIHHLLKDELMKMDEISRQTRFLCRENITSAEELQLSTEHRQLEVKRLTDKRDELRKEIRRKIPVEQKELCREQISEITGQLKLLREELKLCEGIRQRSEEIREKLEVIDKEERKEMSR</sequence>
<dbReference type="Pfam" id="PF03432">
    <property type="entry name" value="Relaxase"/>
    <property type="match status" value="1"/>
</dbReference>
<feature type="domain" description="MobA/VirD2-like nuclease" evidence="2">
    <location>
        <begin position="44"/>
        <end position="172"/>
    </location>
</feature>
<evidence type="ECO:0000256" key="1">
    <source>
        <dbReference type="SAM" id="Coils"/>
    </source>
</evidence>
<gene>
    <name evidence="3" type="ORF">Q3982_07470</name>
</gene>
<keyword evidence="1" id="KW-0175">Coiled coil</keyword>
<dbReference type="Proteomes" id="UP001168575">
    <property type="component" value="Unassembled WGS sequence"/>
</dbReference>
<dbReference type="InterPro" id="IPR005094">
    <property type="entry name" value="Endonuclease_MobA/VirD2"/>
</dbReference>